<evidence type="ECO:0000313" key="2">
    <source>
        <dbReference type="Proteomes" id="UP000276133"/>
    </source>
</evidence>
<keyword evidence="2" id="KW-1185">Reference proteome</keyword>
<accession>A0A3M7QP54</accession>
<dbReference type="Proteomes" id="UP000276133">
    <property type="component" value="Unassembled WGS sequence"/>
</dbReference>
<protein>
    <submittedName>
        <fullName evidence="1">Uncharacterized protein</fullName>
    </submittedName>
</protein>
<dbReference type="EMBL" id="REGN01005506">
    <property type="protein sequence ID" value="RNA13110.1"/>
    <property type="molecule type" value="Genomic_DNA"/>
</dbReference>
<reference evidence="1 2" key="1">
    <citation type="journal article" date="2018" name="Sci. Rep.">
        <title>Genomic signatures of local adaptation to the degree of environmental predictability in rotifers.</title>
        <authorList>
            <person name="Franch-Gras L."/>
            <person name="Hahn C."/>
            <person name="Garcia-Roger E.M."/>
            <person name="Carmona M.J."/>
            <person name="Serra M."/>
            <person name="Gomez A."/>
        </authorList>
    </citation>
    <scope>NUCLEOTIDE SEQUENCE [LARGE SCALE GENOMIC DNA]</scope>
    <source>
        <strain evidence="1">HYR1</strain>
    </source>
</reference>
<proteinExistence type="predicted"/>
<sequence>MSASLKATSNLSKQSFTSSSTTIRVGATVGQVQTKLNFLNRKPNNRLSLLNETYAEICDKPQVKEKTNEYLGEKEKFNQDSGEVVRPISNEYIDFLMSIKISQPKEEDLVDKKFPSTLDGKAKRSFHGY</sequence>
<organism evidence="1 2">
    <name type="scientific">Brachionus plicatilis</name>
    <name type="common">Marine rotifer</name>
    <name type="synonym">Brachionus muelleri</name>
    <dbReference type="NCBI Taxonomy" id="10195"/>
    <lineage>
        <taxon>Eukaryota</taxon>
        <taxon>Metazoa</taxon>
        <taxon>Spiralia</taxon>
        <taxon>Gnathifera</taxon>
        <taxon>Rotifera</taxon>
        <taxon>Eurotatoria</taxon>
        <taxon>Monogononta</taxon>
        <taxon>Pseudotrocha</taxon>
        <taxon>Ploima</taxon>
        <taxon>Brachionidae</taxon>
        <taxon>Brachionus</taxon>
    </lineage>
</organism>
<gene>
    <name evidence="1" type="ORF">BpHYR1_006674</name>
</gene>
<name>A0A3M7QP54_BRAPC</name>
<dbReference type="AlphaFoldDB" id="A0A3M7QP54"/>
<comment type="caution">
    <text evidence="1">The sequence shown here is derived from an EMBL/GenBank/DDBJ whole genome shotgun (WGS) entry which is preliminary data.</text>
</comment>
<evidence type="ECO:0000313" key="1">
    <source>
        <dbReference type="EMBL" id="RNA13110.1"/>
    </source>
</evidence>